<keyword evidence="4" id="KW-1185">Reference proteome</keyword>
<name>A0A6L5XVA5_9FIRM</name>
<dbReference type="Gene3D" id="3.90.1010.20">
    <property type="match status" value="2"/>
</dbReference>
<sequence>MKKKIVLGISMMLTVSLMAGCKSNLSNENSSNNNNTQTETNVGQEEKENQNKTEQQMKTGFAVVTKLNDSKEAGNENGQAVANSLAAAVTLDEDGVITKCVIDAVQSKADFTKEGTLATDKNTVFSTKNELGETYGMKSASAIGKEWNEQAKAFADYVVGKTVEEVNGIAVKEGKAADDDLLASVTIHIGDFKTVVEKAVQNASNLGAKTGDRLGLAINTSMASSSDATKDQDGVVQIDSSYTVTTVDENGVITSCYIDGSQAKVGFDKKGTITTDIENEVLTKDELGETYGMKSASSIGKEWNEQAKAFADYVVGKTAEEVNGIAMKEGKAADNDLLASVTIHIGNFITDVVKSVESAE</sequence>
<organism evidence="3 4">
    <name type="scientific">Velocimicrobium porci</name>
    <dbReference type="NCBI Taxonomy" id="2606634"/>
    <lineage>
        <taxon>Bacteria</taxon>
        <taxon>Bacillati</taxon>
        <taxon>Bacillota</taxon>
        <taxon>Clostridia</taxon>
        <taxon>Lachnospirales</taxon>
        <taxon>Lachnospiraceae</taxon>
        <taxon>Velocimicrobium</taxon>
    </lineage>
</organism>
<accession>A0A6L5XVA5</accession>
<keyword evidence="2" id="KW-0732">Signal</keyword>
<gene>
    <name evidence="3" type="ORF">FYJ58_00215</name>
</gene>
<feature type="compositionally biased region" description="Low complexity" evidence="1">
    <location>
        <begin position="25"/>
        <end position="41"/>
    </location>
</feature>
<evidence type="ECO:0000256" key="1">
    <source>
        <dbReference type="SAM" id="MobiDB-lite"/>
    </source>
</evidence>
<dbReference type="PROSITE" id="PS51257">
    <property type="entry name" value="PROKAR_LIPOPROTEIN"/>
    <property type="match status" value="1"/>
</dbReference>
<dbReference type="AlphaFoldDB" id="A0A6L5XVA5"/>
<dbReference type="Proteomes" id="UP000482209">
    <property type="component" value="Unassembled WGS sequence"/>
</dbReference>
<feature type="region of interest" description="Disordered" evidence="1">
    <location>
        <begin position="25"/>
        <end position="56"/>
    </location>
</feature>
<dbReference type="EMBL" id="VUMT01000001">
    <property type="protein sequence ID" value="MSS62318.1"/>
    <property type="molecule type" value="Genomic_DNA"/>
</dbReference>
<dbReference type="RefSeq" id="WP_154515471.1">
    <property type="nucleotide sequence ID" value="NZ_VUMT01000001.1"/>
</dbReference>
<feature type="chain" id="PRO_5039415546" evidence="2">
    <location>
        <begin position="20"/>
        <end position="360"/>
    </location>
</feature>
<protein>
    <submittedName>
        <fullName evidence="3">Uncharacterized protein</fullName>
    </submittedName>
</protein>
<comment type="caution">
    <text evidence="3">The sequence shown here is derived from an EMBL/GenBank/DDBJ whole genome shotgun (WGS) entry which is preliminary data.</text>
</comment>
<reference evidence="3 4" key="1">
    <citation type="submission" date="2019-08" db="EMBL/GenBank/DDBJ databases">
        <title>In-depth cultivation of the pig gut microbiome towards novel bacterial diversity and tailored functional studies.</title>
        <authorList>
            <person name="Wylensek D."/>
            <person name="Hitch T.C.A."/>
            <person name="Clavel T."/>
        </authorList>
    </citation>
    <scope>NUCLEOTIDE SEQUENCE [LARGE SCALE GENOMIC DNA]</scope>
    <source>
        <strain evidence="3 4">WCA-693-APC-MOT-I</strain>
    </source>
</reference>
<evidence type="ECO:0000256" key="2">
    <source>
        <dbReference type="SAM" id="SignalP"/>
    </source>
</evidence>
<proteinExistence type="predicted"/>
<evidence type="ECO:0000313" key="4">
    <source>
        <dbReference type="Proteomes" id="UP000482209"/>
    </source>
</evidence>
<evidence type="ECO:0000313" key="3">
    <source>
        <dbReference type="EMBL" id="MSS62318.1"/>
    </source>
</evidence>
<feature type="signal peptide" evidence="2">
    <location>
        <begin position="1"/>
        <end position="19"/>
    </location>
</feature>